<feature type="signal peptide" evidence="2">
    <location>
        <begin position="1"/>
        <end position="17"/>
    </location>
</feature>
<dbReference type="AlphaFoldDB" id="A0AAD2Q248"/>
<keyword evidence="5" id="KW-1185">Reference proteome</keyword>
<evidence type="ECO:0000256" key="1">
    <source>
        <dbReference type="SAM" id="MobiDB-lite"/>
    </source>
</evidence>
<evidence type="ECO:0000313" key="5">
    <source>
        <dbReference type="Proteomes" id="UP001295794"/>
    </source>
</evidence>
<sequence>MLASLFALATFFNVALGQTELIINTPFPTPTVCQPSLLTWGGGIAPYFIRLVKTDDQTVLVNFGQLVNTSLTWKVLEPAGTACQLLIKDSTGSNQASGPFDIAAGDASCLASSSSASSKSTVSGSHPTSSQSHSKKSASTSTTKTSTLTKTSMAVTSSTFIQPLTTTTSTSISLSQTGSSTSGVSTSPPASRSFSLPAPSSTGAASRNVIPAAGIFIVISAAVAASV</sequence>
<comment type="caution">
    <text evidence="4">The sequence shown here is derived from an EMBL/GenBank/DDBJ whole genome shotgun (WGS) entry which is preliminary data.</text>
</comment>
<dbReference type="EMBL" id="CAVNYO010000103">
    <property type="protein sequence ID" value="CAK5265887.1"/>
    <property type="molecule type" value="Genomic_DNA"/>
</dbReference>
<organism evidence="4 5">
    <name type="scientific">Mycena citricolor</name>
    <dbReference type="NCBI Taxonomy" id="2018698"/>
    <lineage>
        <taxon>Eukaryota</taxon>
        <taxon>Fungi</taxon>
        <taxon>Dikarya</taxon>
        <taxon>Basidiomycota</taxon>
        <taxon>Agaricomycotina</taxon>
        <taxon>Agaricomycetes</taxon>
        <taxon>Agaricomycetidae</taxon>
        <taxon>Agaricales</taxon>
        <taxon>Marasmiineae</taxon>
        <taxon>Mycenaceae</taxon>
        <taxon>Mycena</taxon>
    </lineage>
</organism>
<dbReference type="PANTHER" id="PTHR37487:SF2">
    <property type="entry name" value="EXPRESSED PROTEIN"/>
    <property type="match status" value="1"/>
</dbReference>
<keyword evidence="2" id="KW-0732">Signal</keyword>
<feature type="chain" id="PRO_5042440877" evidence="2">
    <location>
        <begin position="18"/>
        <end position="227"/>
    </location>
</feature>
<feature type="compositionally biased region" description="Polar residues" evidence="1">
    <location>
        <begin position="189"/>
        <end position="203"/>
    </location>
</feature>
<evidence type="ECO:0000313" key="3">
    <source>
        <dbReference type="EMBL" id="CAK5265499.1"/>
    </source>
</evidence>
<dbReference type="EMBL" id="CAVNYO010000092">
    <property type="protein sequence ID" value="CAK5265499.1"/>
    <property type="molecule type" value="Genomic_DNA"/>
</dbReference>
<proteinExistence type="predicted"/>
<protein>
    <submittedName>
        <fullName evidence="4">Uncharacterized protein</fullName>
    </submittedName>
</protein>
<name>A0AAD2Q248_9AGAR</name>
<feature type="compositionally biased region" description="Low complexity" evidence="1">
    <location>
        <begin position="171"/>
        <end position="188"/>
    </location>
</feature>
<dbReference type="Proteomes" id="UP001295794">
    <property type="component" value="Unassembled WGS sequence"/>
</dbReference>
<reference evidence="4" key="1">
    <citation type="submission" date="2023-11" db="EMBL/GenBank/DDBJ databases">
        <authorList>
            <person name="De Vega J J."/>
            <person name="De Vega J J."/>
        </authorList>
    </citation>
    <scope>NUCLEOTIDE SEQUENCE</scope>
</reference>
<feature type="region of interest" description="Disordered" evidence="1">
    <location>
        <begin position="171"/>
        <end position="203"/>
    </location>
</feature>
<evidence type="ECO:0000313" key="4">
    <source>
        <dbReference type="EMBL" id="CAK5265887.1"/>
    </source>
</evidence>
<dbReference type="PANTHER" id="PTHR37487">
    <property type="entry name" value="CHROMOSOME 1, WHOLE GENOME SHOTGUN SEQUENCE"/>
    <property type="match status" value="1"/>
</dbReference>
<evidence type="ECO:0000256" key="2">
    <source>
        <dbReference type="SAM" id="SignalP"/>
    </source>
</evidence>
<feature type="region of interest" description="Disordered" evidence="1">
    <location>
        <begin position="117"/>
        <end position="148"/>
    </location>
</feature>
<accession>A0AAD2Q248</accession>
<gene>
    <name evidence="3" type="ORF">MYCIT1_LOCUS6528</name>
    <name evidence="4" type="ORF">MYCIT1_LOCUS7243</name>
</gene>